<proteinExistence type="predicted"/>
<organism evidence="2 3">
    <name type="scientific">Sinorhizobium fredii (strain USDA 257)</name>
    <dbReference type="NCBI Taxonomy" id="1185652"/>
    <lineage>
        <taxon>Bacteria</taxon>
        <taxon>Pseudomonadati</taxon>
        <taxon>Pseudomonadota</taxon>
        <taxon>Alphaproteobacteria</taxon>
        <taxon>Hyphomicrobiales</taxon>
        <taxon>Rhizobiaceae</taxon>
        <taxon>Sinorhizobium/Ensifer group</taxon>
        <taxon>Sinorhizobium</taxon>
    </lineage>
</organism>
<evidence type="ECO:0000259" key="1">
    <source>
        <dbReference type="SMART" id="SM00829"/>
    </source>
</evidence>
<dbReference type="SMART" id="SM00829">
    <property type="entry name" value="PKS_ER"/>
    <property type="match status" value="1"/>
</dbReference>
<dbReference type="KEGG" id="sfd:USDA257_c20400"/>
<sequence>MKAAVVNSFDAPPSFQDFREPEAGEGDTVVKVEAAALSPIVKALASGRHYASGATAGFVPGVDGVGIDANGHRVYFLFPKAPFGSMAEKSLAASRMTVPVPDALASDRAAAIVTAALASWVAFTRRAKLQKDEKVLIVGATGSSGSMAIQTARHFGASKIVAVGRNKEKLDRLDADVSIALGNEADAALRGQFDEGIDVVLDFVWGDAAARVLRAATRNRGSRTGEPRLRYVQLGTMAGDEIALRGDMLRSSGLELMGSGIGSVAVADLVAGAGELLAAAPEAGFDTNFKSVRLQAIAEAWNGDTDTRYVLMPGL</sequence>
<dbReference type="PATRIC" id="fig|1185652.3.peg.2106"/>
<evidence type="ECO:0000313" key="3">
    <source>
        <dbReference type="Proteomes" id="UP000006180"/>
    </source>
</evidence>
<dbReference type="GO" id="GO:0003960">
    <property type="term" value="F:quinone reductase (NADPH) activity"/>
    <property type="evidence" value="ECO:0007669"/>
    <property type="project" value="UniProtKB-EC"/>
</dbReference>
<feature type="domain" description="Enoyl reductase (ER)" evidence="1">
    <location>
        <begin position="4"/>
        <end position="280"/>
    </location>
</feature>
<dbReference type="Gene3D" id="3.90.180.10">
    <property type="entry name" value="Medium-chain alcohol dehydrogenases, catalytic domain"/>
    <property type="match status" value="1"/>
</dbReference>
<keyword evidence="2" id="KW-0560">Oxidoreductase</keyword>
<dbReference type="InterPro" id="IPR036291">
    <property type="entry name" value="NAD(P)-bd_dom_sf"/>
</dbReference>
<dbReference type="InterPro" id="IPR020843">
    <property type="entry name" value="ER"/>
</dbReference>
<accession>I3X417</accession>
<reference evidence="2 3" key="1">
    <citation type="journal article" date="2012" name="J. Bacteriol.">
        <title>Complete genome sequence of the broad-host-range strain Sinorhizobium fredii USDA257.</title>
        <authorList>
            <person name="Schuldes J."/>
            <person name="Rodriguez Orbegoso M."/>
            <person name="Schmeisser C."/>
            <person name="Krishnan H.B."/>
            <person name="Daniel R."/>
            <person name="Streit W.R."/>
        </authorList>
    </citation>
    <scope>NUCLEOTIDE SEQUENCE [LARGE SCALE GENOMIC DNA]</scope>
    <source>
        <strain evidence="2 3">USDA 257</strain>
    </source>
</reference>
<dbReference type="AlphaFoldDB" id="I3X417"/>
<dbReference type="SUPFAM" id="SSF50129">
    <property type="entry name" value="GroES-like"/>
    <property type="match status" value="1"/>
</dbReference>
<dbReference type="PANTHER" id="PTHR43677:SF11">
    <property type="entry name" value="ZINC-CONTAINING ALCOHOL DEHYDROGENASE"/>
    <property type="match status" value="1"/>
</dbReference>
<dbReference type="Proteomes" id="UP000006180">
    <property type="component" value="Chromosome"/>
</dbReference>
<dbReference type="InterPro" id="IPR013149">
    <property type="entry name" value="ADH-like_C"/>
</dbReference>
<dbReference type="Gene3D" id="3.40.50.720">
    <property type="entry name" value="NAD(P)-binding Rossmann-like Domain"/>
    <property type="match status" value="1"/>
</dbReference>
<gene>
    <name evidence="2" type="ORF">USDA257_c20400</name>
</gene>
<name>I3X417_SINF2</name>
<dbReference type="EMBL" id="CP003563">
    <property type="protein sequence ID" value="AFL50623.1"/>
    <property type="molecule type" value="Genomic_DNA"/>
</dbReference>
<dbReference type="STRING" id="1185652.USDA257_c20400"/>
<dbReference type="Pfam" id="PF00107">
    <property type="entry name" value="ADH_zinc_N"/>
    <property type="match status" value="1"/>
</dbReference>
<dbReference type="RefSeq" id="WP_014762793.1">
    <property type="nucleotide sequence ID" value="NC_018000.1"/>
</dbReference>
<dbReference type="HOGENOM" id="CLU_026673_7_0_5"/>
<dbReference type="SUPFAM" id="SSF51735">
    <property type="entry name" value="NAD(P)-binding Rossmann-fold domains"/>
    <property type="match status" value="1"/>
</dbReference>
<dbReference type="InterPro" id="IPR051397">
    <property type="entry name" value="Zn-ADH-like_protein"/>
</dbReference>
<dbReference type="PANTHER" id="PTHR43677">
    <property type="entry name" value="SHORT-CHAIN DEHYDROGENASE/REDUCTASE"/>
    <property type="match status" value="1"/>
</dbReference>
<evidence type="ECO:0000313" key="2">
    <source>
        <dbReference type="EMBL" id="AFL50623.1"/>
    </source>
</evidence>
<dbReference type="EC" id="1.6.5.5" evidence="2"/>
<dbReference type="eggNOG" id="COG0604">
    <property type="taxonomic scope" value="Bacteria"/>
</dbReference>
<dbReference type="InterPro" id="IPR011032">
    <property type="entry name" value="GroES-like_sf"/>
</dbReference>
<protein>
    <submittedName>
        <fullName evidence="2">Putative NADPH:quinone reductase</fullName>
        <ecNumber evidence="2">1.6.5.5</ecNumber>
    </submittedName>
</protein>